<protein>
    <recommendedName>
        <fullName evidence="4">TonB C-terminal domain-containing protein</fullName>
    </recommendedName>
</protein>
<evidence type="ECO:0000313" key="2">
    <source>
        <dbReference type="EMBL" id="MEJ6011718.1"/>
    </source>
</evidence>
<keyword evidence="3" id="KW-1185">Reference proteome</keyword>
<evidence type="ECO:0000256" key="1">
    <source>
        <dbReference type="SAM" id="SignalP"/>
    </source>
</evidence>
<proteinExistence type="predicted"/>
<comment type="caution">
    <text evidence="2">The sequence shown here is derived from an EMBL/GenBank/DDBJ whole genome shotgun (WGS) entry which is preliminary data.</text>
</comment>
<accession>A0ABU8SCM3</accession>
<keyword evidence="1" id="KW-0732">Signal</keyword>
<sequence>MTLRGWALAAALVLSGPAIAAPSDAPGDTARAKAVITRTKTTGTTYAVYTWTVIRLKGAEPVEEWSAEFNSGKLHRVETPRDRVVANCQRKTAAHYSLTDGTTKSGAAIANTACGIAYDDAIRQIAWLGKHPSPWGEVDRVRLWGAGLIRTYDVTKAGVIVSSTFAPEDNPGKAMLEMRTVALEKRLPKGAIFSRASLARSVVAMKFTLPPRP</sequence>
<dbReference type="RefSeq" id="WP_339969221.1">
    <property type="nucleotide sequence ID" value="NZ_JBBHJY010000010.1"/>
</dbReference>
<feature type="signal peptide" evidence="1">
    <location>
        <begin position="1"/>
        <end position="20"/>
    </location>
</feature>
<name>A0ABU8SCM3_9SPHN</name>
<dbReference type="EMBL" id="JBBHJY010000010">
    <property type="protein sequence ID" value="MEJ6011718.1"/>
    <property type="molecule type" value="Genomic_DNA"/>
</dbReference>
<evidence type="ECO:0000313" key="3">
    <source>
        <dbReference type="Proteomes" id="UP001379235"/>
    </source>
</evidence>
<feature type="chain" id="PRO_5045058660" description="TonB C-terminal domain-containing protein" evidence="1">
    <location>
        <begin position="21"/>
        <end position="213"/>
    </location>
</feature>
<reference evidence="2 3" key="1">
    <citation type="submission" date="2024-03" db="EMBL/GenBank/DDBJ databases">
        <authorList>
            <person name="Jo J.-H."/>
        </authorList>
    </citation>
    <scope>NUCLEOTIDE SEQUENCE [LARGE SCALE GENOMIC DNA]</scope>
    <source>
        <strain evidence="2 3">AS3R-12</strain>
    </source>
</reference>
<evidence type="ECO:0008006" key="4">
    <source>
        <dbReference type="Google" id="ProtNLM"/>
    </source>
</evidence>
<organism evidence="2 3">
    <name type="scientific">Novosphingobium aquae</name>
    <dbReference type="NCBI Taxonomy" id="3133435"/>
    <lineage>
        <taxon>Bacteria</taxon>
        <taxon>Pseudomonadati</taxon>
        <taxon>Pseudomonadota</taxon>
        <taxon>Alphaproteobacteria</taxon>
        <taxon>Sphingomonadales</taxon>
        <taxon>Sphingomonadaceae</taxon>
        <taxon>Novosphingobium</taxon>
    </lineage>
</organism>
<dbReference type="Proteomes" id="UP001379235">
    <property type="component" value="Unassembled WGS sequence"/>
</dbReference>
<gene>
    <name evidence="2" type="ORF">WG900_17535</name>
</gene>